<dbReference type="Proteomes" id="UP000828390">
    <property type="component" value="Unassembled WGS sequence"/>
</dbReference>
<gene>
    <name evidence="1" type="ORF">DPMN_043894</name>
</gene>
<name>A0A9D4D1B7_DREPO</name>
<dbReference type="AlphaFoldDB" id="A0A9D4D1B7"/>
<protein>
    <submittedName>
        <fullName evidence="1">Uncharacterized protein</fullName>
    </submittedName>
</protein>
<dbReference type="EMBL" id="JAIWYP010000011">
    <property type="protein sequence ID" value="KAH3737311.1"/>
    <property type="molecule type" value="Genomic_DNA"/>
</dbReference>
<proteinExistence type="predicted"/>
<accession>A0A9D4D1B7</accession>
<keyword evidence="2" id="KW-1185">Reference proteome</keyword>
<sequence>MALAMPKSISFRVPPTNRKLAGFRSEWMIPVRYSMLGKLGLMHVRKVSPQITHCSHLRKSLIENASKPKSSLGQKYCPR</sequence>
<organism evidence="1 2">
    <name type="scientific">Dreissena polymorpha</name>
    <name type="common">Zebra mussel</name>
    <name type="synonym">Mytilus polymorpha</name>
    <dbReference type="NCBI Taxonomy" id="45954"/>
    <lineage>
        <taxon>Eukaryota</taxon>
        <taxon>Metazoa</taxon>
        <taxon>Spiralia</taxon>
        <taxon>Lophotrochozoa</taxon>
        <taxon>Mollusca</taxon>
        <taxon>Bivalvia</taxon>
        <taxon>Autobranchia</taxon>
        <taxon>Heteroconchia</taxon>
        <taxon>Euheterodonta</taxon>
        <taxon>Imparidentia</taxon>
        <taxon>Neoheterodontei</taxon>
        <taxon>Myida</taxon>
        <taxon>Dreissenoidea</taxon>
        <taxon>Dreissenidae</taxon>
        <taxon>Dreissena</taxon>
    </lineage>
</organism>
<reference evidence="1" key="1">
    <citation type="journal article" date="2019" name="bioRxiv">
        <title>The Genome of the Zebra Mussel, Dreissena polymorpha: A Resource for Invasive Species Research.</title>
        <authorList>
            <person name="McCartney M.A."/>
            <person name="Auch B."/>
            <person name="Kono T."/>
            <person name="Mallez S."/>
            <person name="Zhang Y."/>
            <person name="Obille A."/>
            <person name="Becker A."/>
            <person name="Abrahante J.E."/>
            <person name="Garbe J."/>
            <person name="Badalamenti J.P."/>
            <person name="Herman A."/>
            <person name="Mangelson H."/>
            <person name="Liachko I."/>
            <person name="Sullivan S."/>
            <person name="Sone E.D."/>
            <person name="Koren S."/>
            <person name="Silverstein K.A.T."/>
            <person name="Beckman K.B."/>
            <person name="Gohl D.M."/>
        </authorList>
    </citation>
    <scope>NUCLEOTIDE SEQUENCE</scope>
    <source>
        <strain evidence="1">Duluth1</strain>
        <tissue evidence="1">Whole animal</tissue>
    </source>
</reference>
<dbReference type="AntiFam" id="ANF00109">
    <property type="entry name" value="Shadow ORF (opposite afsK)"/>
</dbReference>
<evidence type="ECO:0000313" key="2">
    <source>
        <dbReference type="Proteomes" id="UP000828390"/>
    </source>
</evidence>
<evidence type="ECO:0000313" key="1">
    <source>
        <dbReference type="EMBL" id="KAH3737311.1"/>
    </source>
</evidence>
<reference evidence="1" key="2">
    <citation type="submission" date="2020-11" db="EMBL/GenBank/DDBJ databases">
        <authorList>
            <person name="McCartney M.A."/>
            <person name="Auch B."/>
            <person name="Kono T."/>
            <person name="Mallez S."/>
            <person name="Becker A."/>
            <person name="Gohl D.M."/>
            <person name="Silverstein K.A.T."/>
            <person name="Koren S."/>
            <person name="Bechman K.B."/>
            <person name="Herman A."/>
            <person name="Abrahante J.E."/>
            <person name="Garbe J."/>
        </authorList>
    </citation>
    <scope>NUCLEOTIDE SEQUENCE</scope>
    <source>
        <strain evidence="1">Duluth1</strain>
        <tissue evidence="1">Whole animal</tissue>
    </source>
</reference>
<comment type="caution">
    <text evidence="1">The sequence shown here is derived from an EMBL/GenBank/DDBJ whole genome shotgun (WGS) entry which is preliminary data.</text>
</comment>